<gene>
    <name evidence="3" type="ORF">WR25_14427</name>
</gene>
<name>A0A2A2JGG9_9BILA</name>
<reference evidence="3 4" key="1">
    <citation type="journal article" date="2017" name="Curr. Biol.">
        <title>Genome architecture and evolution of a unichromosomal asexual nematode.</title>
        <authorList>
            <person name="Fradin H."/>
            <person name="Zegar C."/>
            <person name="Gutwein M."/>
            <person name="Lucas J."/>
            <person name="Kovtun M."/>
            <person name="Corcoran D."/>
            <person name="Baugh L.R."/>
            <person name="Kiontke K."/>
            <person name="Gunsalus K."/>
            <person name="Fitch D.H."/>
            <person name="Piano F."/>
        </authorList>
    </citation>
    <scope>NUCLEOTIDE SEQUENCE [LARGE SCALE GENOMIC DNA]</scope>
    <source>
        <strain evidence="3">PF1309</strain>
    </source>
</reference>
<dbReference type="PROSITE" id="PS51412">
    <property type="entry name" value="MACPF_2"/>
    <property type="match status" value="1"/>
</dbReference>
<keyword evidence="1" id="KW-0732">Signal</keyword>
<dbReference type="OrthoDB" id="5950457at2759"/>
<dbReference type="AlphaFoldDB" id="A0A2A2JGG9"/>
<comment type="caution">
    <text evidence="3">The sequence shown here is derived from an EMBL/GenBank/DDBJ whole genome shotgun (WGS) entry which is preliminary data.</text>
</comment>
<dbReference type="Pfam" id="PF01823">
    <property type="entry name" value="MACPF"/>
    <property type="match status" value="1"/>
</dbReference>
<feature type="domain" description="MACPF" evidence="2">
    <location>
        <begin position="302"/>
        <end position="638"/>
    </location>
</feature>
<sequence length="1034" mass="115793">MGPILRSFVFIVFADLVIAKNLPGVVGIQENIQIQDQATNQKNETFGDGDNQNSYIFGGMYQVCEPLPQLPGSSDERSNDHPSKCVDGTDKDNCPRMTPDFRCDAWGQKNALSNNFGCPNLYVPVKIIGGIVEVFPDRTEQHKRRKCHRKKIIHTKKCHDEYYGVAYKDQVTISSFQCIKDPSNANPIPPNTGAMFAGVYTKDMDNPFTHAQSCPGNFQKYQLAAGEVTVCLSADYNADKKFAVPFASFYSCQSPPDQKRCPINYYPFLVTHPRAMRFLPILLLFFTSQIHAFRQDIHGLREYISEANHCLSDLRTRLNLTKPATRTLLGIVGVGYDDLLARSTLPILAPNFSRCETTPDGQFLVPDGQIAIPIYDTRLDRLASYYRSFEEIEHTIKTTTTLKSNAGFGHFKISSSYSKEYQETKTNMYDYESSMLVTKLIYEAYTLSADIVSSPLTPQFQSRVHEIAQALNNSIKVRADYLAQMIVKDYGTHILLQSKTGAIIQHEVYIDSNTQFTSKSSLATVRAAAGLDFLTHVAIGVHAETTKTVTDTDKRNLSSITTHTLLRSKGGPSVERLMGGDPTSTNSFAVDNIVGFENDGLPISELIMAEHFPQFDNGLIMKLRKTLNDAISAYYQHNIIRGCTDRSAANWNFQANVEDGSCKFNNNTYPFGGIYQLCEPLPEMPGSSYEQSDDHPSNCADGRISDSCAHLTPSFRCDELTQKNLATGGLTCPQYYAPVRVSSVVNRFPDRVEKIKRKVCKHHLFGKKCHDEYWSVTYKDQVRLTTFQCLKNPNYTGPMPVNTGMMFGGLYKIGQVNIFTNSEGCPGMYQKYRLAGDTIVCLSEDYELDAKYAIPFNGFFSCQTPPSLKKCVNGYSQHLATVADSCEIMYCVRPDVFKSLIPPKIKPPPFIDSDVAQSNFSRSMLQVYANDSLVLRVPVIDIVNAIVPKTPLTHGNGSKLASNETKTIYTSEQVIASLLHFKGNTFSVLNRIATNETDYFKYLDNFSPDDFDMFYDPSHDVYAYEDPSNSTSYT</sequence>
<dbReference type="InterPro" id="IPR020864">
    <property type="entry name" value="MACPF"/>
</dbReference>
<accession>A0A2A2JGG9</accession>
<proteinExistence type="predicted"/>
<evidence type="ECO:0000259" key="2">
    <source>
        <dbReference type="PROSITE" id="PS51412"/>
    </source>
</evidence>
<keyword evidence="4" id="KW-1185">Reference proteome</keyword>
<evidence type="ECO:0000256" key="1">
    <source>
        <dbReference type="SAM" id="SignalP"/>
    </source>
</evidence>
<evidence type="ECO:0000313" key="4">
    <source>
        <dbReference type="Proteomes" id="UP000218231"/>
    </source>
</evidence>
<evidence type="ECO:0000313" key="3">
    <source>
        <dbReference type="EMBL" id="PAV60669.1"/>
    </source>
</evidence>
<organism evidence="3 4">
    <name type="scientific">Diploscapter pachys</name>
    <dbReference type="NCBI Taxonomy" id="2018661"/>
    <lineage>
        <taxon>Eukaryota</taxon>
        <taxon>Metazoa</taxon>
        <taxon>Ecdysozoa</taxon>
        <taxon>Nematoda</taxon>
        <taxon>Chromadorea</taxon>
        <taxon>Rhabditida</taxon>
        <taxon>Rhabditina</taxon>
        <taxon>Rhabditomorpha</taxon>
        <taxon>Rhabditoidea</taxon>
        <taxon>Rhabditidae</taxon>
        <taxon>Diploscapter</taxon>
    </lineage>
</organism>
<dbReference type="Proteomes" id="UP000218231">
    <property type="component" value="Unassembled WGS sequence"/>
</dbReference>
<dbReference type="EMBL" id="LIAE01010455">
    <property type="protein sequence ID" value="PAV60669.1"/>
    <property type="molecule type" value="Genomic_DNA"/>
</dbReference>
<feature type="chain" id="PRO_5013399173" description="MACPF domain-containing protein" evidence="1">
    <location>
        <begin position="20"/>
        <end position="1034"/>
    </location>
</feature>
<feature type="signal peptide" evidence="1">
    <location>
        <begin position="1"/>
        <end position="19"/>
    </location>
</feature>
<protein>
    <recommendedName>
        <fullName evidence="2">MACPF domain-containing protein</fullName>
    </recommendedName>
</protein>